<dbReference type="EMBL" id="JAMWDU010000001">
    <property type="protein sequence ID" value="MCP8886164.1"/>
    <property type="molecule type" value="Genomic_DNA"/>
</dbReference>
<dbReference type="InterPro" id="IPR051532">
    <property type="entry name" value="Ester_Hydrolysis_Enzymes"/>
</dbReference>
<sequence length="217" mass="22867">MKTFLDHARSKNTLSAFGDSMTAGASISESARWANLFAGKAGLALRNKGISGTLMQGSPDASGMPRAENGVTRYQRDLLGKDRSDLVAILYGCNDARYVAAPATINRNGLVRDYTMVIEGLLAGGFDPSDICIGSPFYVTDEGFGVGGAEFSGQSRAEYDRHVDSIRAIATRFKTFYAPVNEATAAQGGALILPDKIHPSAKGHAVIAAAFASAQII</sequence>
<dbReference type="SUPFAM" id="SSF52266">
    <property type="entry name" value="SGNH hydrolase"/>
    <property type="match status" value="1"/>
</dbReference>
<dbReference type="AlphaFoldDB" id="A0A9Q4FRT9"/>
<proteinExistence type="predicted"/>
<dbReference type="Proteomes" id="UP001060275">
    <property type="component" value="Unassembled WGS sequence"/>
</dbReference>
<dbReference type="InterPro" id="IPR036514">
    <property type="entry name" value="SGNH_hydro_sf"/>
</dbReference>
<reference evidence="2" key="1">
    <citation type="submission" date="2022-06" db="EMBL/GenBank/DDBJ databases">
        <title>Devosia sp. XJ19-45 genome assembly.</title>
        <authorList>
            <person name="Li B."/>
            <person name="Cai M."/>
            <person name="Nie G."/>
            <person name="Li W."/>
        </authorList>
    </citation>
    <scope>NUCLEOTIDE SEQUENCE</scope>
    <source>
        <strain evidence="2">XJ19-45</strain>
    </source>
</reference>
<name>A0A9Q4FRT9_9HYPH</name>
<comment type="caution">
    <text evidence="2">The sequence shown here is derived from an EMBL/GenBank/DDBJ whole genome shotgun (WGS) entry which is preliminary data.</text>
</comment>
<dbReference type="RefSeq" id="WP_254672656.1">
    <property type="nucleotide sequence ID" value="NZ_JAMWDU010000001.1"/>
</dbReference>
<dbReference type="PANTHER" id="PTHR30383">
    <property type="entry name" value="THIOESTERASE 1/PROTEASE 1/LYSOPHOSPHOLIPASE L1"/>
    <property type="match status" value="1"/>
</dbReference>
<feature type="domain" description="SGNH hydrolase-type esterase" evidence="1">
    <location>
        <begin position="16"/>
        <end position="206"/>
    </location>
</feature>
<dbReference type="InterPro" id="IPR013830">
    <property type="entry name" value="SGNH_hydro"/>
</dbReference>
<gene>
    <name evidence="2" type="ORF">NF348_03515</name>
</gene>
<dbReference type="PANTHER" id="PTHR30383:SF5">
    <property type="entry name" value="SGNH HYDROLASE-TYPE ESTERASE DOMAIN-CONTAINING PROTEIN"/>
    <property type="match status" value="1"/>
</dbReference>
<evidence type="ECO:0000313" key="3">
    <source>
        <dbReference type="Proteomes" id="UP001060275"/>
    </source>
</evidence>
<keyword evidence="2" id="KW-0378">Hydrolase</keyword>
<evidence type="ECO:0000313" key="2">
    <source>
        <dbReference type="EMBL" id="MCP8886164.1"/>
    </source>
</evidence>
<dbReference type="Pfam" id="PF13472">
    <property type="entry name" value="Lipase_GDSL_2"/>
    <property type="match status" value="1"/>
</dbReference>
<keyword evidence="3" id="KW-1185">Reference proteome</keyword>
<dbReference type="Gene3D" id="3.40.50.1110">
    <property type="entry name" value="SGNH hydrolase"/>
    <property type="match status" value="1"/>
</dbReference>
<accession>A0A9Q4FRT9</accession>
<organism evidence="2 3">
    <name type="scientific">Devosia ureilytica</name>
    <dbReference type="NCBI Taxonomy" id="2952754"/>
    <lineage>
        <taxon>Bacteria</taxon>
        <taxon>Pseudomonadati</taxon>
        <taxon>Pseudomonadota</taxon>
        <taxon>Alphaproteobacteria</taxon>
        <taxon>Hyphomicrobiales</taxon>
        <taxon>Devosiaceae</taxon>
        <taxon>Devosia</taxon>
    </lineage>
</organism>
<dbReference type="GO" id="GO:0004622">
    <property type="term" value="F:phosphatidylcholine lysophospholipase activity"/>
    <property type="evidence" value="ECO:0007669"/>
    <property type="project" value="TreeGrafter"/>
</dbReference>
<protein>
    <submittedName>
        <fullName evidence="2">SGNH/GDSL hydrolase family protein</fullName>
    </submittedName>
</protein>
<evidence type="ECO:0000259" key="1">
    <source>
        <dbReference type="Pfam" id="PF13472"/>
    </source>
</evidence>